<dbReference type="RefSeq" id="WP_204499440.1">
    <property type="nucleotide sequence ID" value="NZ_JAFBDR010000010.1"/>
</dbReference>
<evidence type="ECO:0008006" key="3">
    <source>
        <dbReference type="Google" id="ProtNLM"/>
    </source>
</evidence>
<evidence type="ECO:0000313" key="2">
    <source>
        <dbReference type="Proteomes" id="UP001296943"/>
    </source>
</evidence>
<dbReference type="Proteomes" id="UP001296943">
    <property type="component" value="Unassembled WGS sequence"/>
</dbReference>
<keyword evidence="2" id="KW-1185">Reference proteome</keyword>
<sequence length="544" mass="63075">MQKNIMIVVIMGLMVSLTLILSGCQQNESKIFRAELPPHDETLKMSIQEKTTHGLERIDTTKKTYYDRIQDLIYTYEIDTEPLSYLKVTKRILDNDDYFIFTTLENPSEESVELSLSIPVADTGYYSLQAFDQYRTGPRVSDDIKMDLTTTPLGLLTTYKDKEFHSNLMVGKQYHSREISESYEDNRESVLRELISENQNVDIDVKEDELTLKMDMESIGDDIIDHWLMFSNETLFDSKASYEQWIRLYNGKRYKNNNWYTARGPYKKVVRTAVPIPESELQYGRNLLIVREDEPLSRYKDTQERYFYNLLLNSIANLDIFKGDKDFWETEYTNNWLNRVYGIEAPYIDTRHNEGVALFLEETGNVLDIPELKQAMTNYADFLVDQIEAEQVVKIGPNAGLISDYFTYHQDVSVTHSSLNHVLGGMNLLLETYNDTGEEKYLTAATYVQNGIDELGSQWLTDDGDTWYQINPDYSFQGEDYTLLTLTDLLHSLGLWKGIDKTRTSTLEMLIESKANYLVNEDINLSDEVVELLNEHGFGEIVKE</sequence>
<dbReference type="PROSITE" id="PS51257">
    <property type="entry name" value="PROKAR_LIPOPROTEIN"/>
    <property type="match status" value="1"/>
</dbReference>
<gene>
    <name evidence="1" type="ORF">JOC48_002141</name>
</gene>
<protein>
    <recommendedName>
        <fullName evidence="3">D-glucuronyl C5-epimerase C-terminal domain-containing protein</fullName>
    </recommendedName>
</protein>
<organism evidence="1 2">
    <name type="scientific">Aquibacillus albus</name>
    <dbReference type="NCBI Taxonomy" id="1168171"/>
    <lineage>
        <taxon>Bacteria</taxon>
        <taxon>Bacillati</taxon>
        <taxon>Bacillota</taxon>
        <taxon>Bacilli</taxon>
        <taxon>Bacillales</taxon>
        <taxon>Bacillaceae</taxon>
        <taxon>Aquibacillus</taxon>
    </lineage>
</organism>
<proteinExistence type="predicted"/>
<dbReference type="EMBL" id="JAFBDR010000010">
    <property type="protein sequence ID" value="MBM7571642.1"/>
    <property type="molecule type" value="Genomic_DNA"/>
</dbReference>
<evidence type="ECO:0000313" key="1">
    <source>
        <dbReference type="EMBL" id="MBM7571642.1"/>
    </source>
</evidence>
<reference evidence="1 2" key="1">
    <citation type="submission" date="2021-01" db="EMBL/GenBank/DDBJ databases">
        <title>Genomic Encyclopedia of Type Strains, Phase IV (KMG-IV): sequencing the most valuable type-strain genomes for metagenomic binning, comparative biology and taxonomic classification.</title>
        <authorList>
            <person name="Goeker M."/>
        </authorList>
    </citation>
    <scope>NUCLEOTIDE SEQUENCE [LARGE SCALE GENOMIC DNA]</scope>
    <source>
        <strain evidence="1 2">DSM 23711</strain>
    </source>
</reference>
<comment type="caution">
    <text evidence="1">The sequence shown here is derived from an EMBL/GenBank/DDBJ whole genome shotgun (WGS) entry which is preliminary data.</text>
</comment>
<accession>A0ABS2N0H1</accession>
<name>A0ABS2N0H1_9BACI</name>